<name>A0A2R4X408_9EURY</name>
<dbReference type="GeneID" id="36513426"/>
<proteinExistence type="predicted"/>
<evidence type="ECO:0000313" key="2">
    <source>
        <dbReference type="Proteomes" id="UP000244727"/>
    </source>
</evidence>
<gene>
    <name evidence="1" type="ORF">HARCEL1_12925</name>
</gene>
<dbReference type="AlphaFoldDB" id="A0A2R4X408"/>
<keyword evidence="2" id="KW-1185">Reference proteome</keyword>
<protein>
    <recommendedName>
        <fullName evidence="3">Dnd system-associated protein 4</fullName>
    </recommendedName>
</protein>
<dbReference type="Proteomes" id="UP000244727">
    <property type="component" value="Chromosome"/>
</dbReference>
<accession>A0A2R4X408</accession>
<dbReference type="KEGG" id="harc:HARCEL1_12925"/>
<reference evidence="1 2" key="1">
    <citation type="submission" date="2018-04" db="EMBL/GenBank/DDBJ databases">
        <title>Halococcoides cellulosivorans gen. nov., sp. nov., an extremely halophilic cellulose-utilizing haloarchaeon from hypersaline lakes.</title>
        <authorList>
            <person name="Sorokin D.Y."/>
            <person name="Toshchakov S.V."/>
            <person name="Samarov N.I."/>
            <person name="Korzhenkov A."/>
            <person name="Kublanov I.V."/>
        </authorList>
    </citation>
    <scope>NUCLEOTIDE SEQUENCE [LARGE SCALE GENOMIC DNA]</scope>
    <source>
        <strain evidence="1 2">HArcel1</strain>
    </source>
</reference>
<dbReference type="EMBL" id="CP028858">
    <property type="protein sequence ID" value="AWB28520.1"/>
    <property type="molecule type" value="Genomic_DNA"/>
</dbReference>
<sequence>MITQKYNKSELYDRVVERHGIFENSYDFMVFLAVMGYRENRRITSEYLGNDGMSGEIGVDNLKKNELYRTVMACLAFQETNDPTALVNERKQAKILAQYAAGGLEIAEQEFGTVAGDPTDAVVNYIRSAQDEDINPSGELGKIVSSFDEEMMQDN</sequence>
<organism evidence="1 2">
    <name type="scientific">Halococcoides cellulosivorans</name>
    <dbReference type="NCBI Taxonomy" id="1679096"/>
    <lineage>
        <taxon>Archaea</taxon>
        <taxon>Methanobacteriati</taxon>
        <taxon>Methanobacteriota</taxon>
        <taxon>Stenosarchaea group</taxon>
        <taxon>Halobacteria</taxon>
        <taxon>Halobacteriales</taxon>
        <taxon>Haloarculaceae</taxon>
        <taxon>Halococcoides</taxon>
    </lineage>
</organism>
<dbReference type="RefSeq" id="WP_108383968.1">
    <property type="nucleotide sequence ID" value="NZ_CP028858.1"/>
</dbReference>
<evidence type="ECO:0008006" key="3">
    <source>
        <dbReference type="Google" id="ProtNLM"/>
    </source>
</evidence>
<evidence type="ECO:0000313" key="1">
    <source>
        <dbReference type="EMBL" id="AWB28520.1"/>
    </source>
</evidence>